<dbReference type="AlphaFoldDB" id="A0AAP9XZF9"/>
<sequence length="128" mass="13603">MVEGANDPLEARIVMCGWFDRPSLRSDGALSLSEVKPVMDDFCASDLAAHFENVSGKDIVTYQITIQSPGIPSSVTCLSDTLVLSRTSESKLGSVAVRQRNVVEMRAALKFPNAGAGSTIAFPIEAIG</sequence>
<dbReference type="EMBL" id="CP099583">
    <property type="protein sequence ID" value="USS43537.1"/>
    <property type="molecule type" value="Genomic_DNA"/>
</dbReference>
<evidence type="ECO:0000313" key="1">
    <source>
        <dbReference type="EMBL" id="QPQ90437.1"/>
    </source>
</evidence>
<evidence type="ECO:0000313" key="3">
    <source>
        <dbReference type="Proteomes" id="UP000594892"/>
    </source>
</evidence>
<dbReference type="RefSeq" id="WP_144415945.1">
    <property type="nucleotide sequence ID" value="NZ_CP023204.1"/>
</dbReference>
<accession>A0AAP9XZF9</accession>
<proteinExistence type="predicted"/>
<evidence type="ECO:0000313" key="4">
    <source>
        <dbReference type="Proteomes" id="UP001056386"/>
    </source>
</evidence>
<dbReference type="EMBL" id="CP065600">
    <property type="protein sequence ID" value="QPQ90437.1"/>
    <property type="molecule type" value="Genomic_DNA"/>
</dbReference>
<dbReference type="Proteomes" id="UP000594892">
    <property type="component" value="Chromosome 1"/>
</dbReference>
<reference evidence="2" key="2">
    <citation type="submission" date="2022-06" db="EMBL/GenBank/DDBJ databases">
        <title>Draft genome sequence of Burkholderia glumae strain GR20004 isolated from rice panicle showing bacterial panicle blight.</title>
        <authorList>
            <person name="Choi S.Y."/>
            <person name="Lee Y.H."/>
        </authorList>
    </citation>
    <scope>NUCLEOTIDE SEQUENCE</scope>
    <source>
        <strain evidence="2">GR20004</strain>
    </source>
</reference>
<evidence type="ECO:0000313" key="2">
    <source>
        <dbReference type="EMBL" id="USS43537.1"/>
    </source>
</evidence>
<gene>
    <name evidence="1" type="ORF">I6H06_01320</name>
    <name evidence="2" type="ORF">NFI99_03485</name>
</gene>
<keyword evidence="4" id="KW-1185">Reference proteome</keyword>
<reference evidence="1 3" key="1">
    <citation type="submission" date="2020-12" db="EMBL/GenBank/DDBJ databases">
        <title>FDA dAtabase for Regulatory Grade micrObial Sequences (FDA-ARGOS): Supporting development and validation of Infectious Disease Dx tests.</title>
        <authorList>
            <person name="Minogue T."/>
            <person name="Wolcott M."/>
            <person name="Wasieloski L."/>
            <person name="Aguilar W."/>
            <person name="Moore D."/>
            <person name="Jaissle J."/>
            <person name="Tallon L."/>
            <person name="Sadzewicz L."/>
            <person name="Zhao X."/>
            <person name="Boylan J."/>
            <person name="Ott S."/>
            <person name="Bowen H."/>
            <person name="Vavikolanu K."/>
            <person name="Mehta A."/>
            <person name="Aluvathingal J."/>
            <person name="Nadendla S."/>
            <person name="Yan Y."/>
            <person name="Sichtig H."/>
        </authorList>
    </citation>
    <scope>NUCLEOTIDE SEQUENCE [LARGE SCALE GENOMIC DNA]</scope>
    <source>
        <strain evidence="1 3">FDAARGOS_949</strain>
    </source>
</reference>
<dbReference type="GeneID" id="45699032"/>
<organism evidence="1 3">
    <name type="scientific">Burkholderia glumae</name>
    <name type="common">Pseudomonas glumae</name>
    <dbReference type="NCBI Taxonomy" id="337"/>
    <lineage>
        <taxon>Bacteria</taxon>
        <taxon>Pseudomonadati</taxon>
        <taxon>Pseudomonadota</taxon>
        <taxon>Betaproteobacteria</taxon>
        <taxon>Burkholderiales</taxon>
        <taxon>Burkholderiaceae</taxon>
        <taxon>Burkholderia</taxon>
    </lineage>
</organism>
<protein>
    <submittedName>
        <fullName evidence="1">Uncharacterized protein</fullName>
    </submittedName>
</protein>
<name>A0AAP9XZF9_BURGL</name>
<dbReference type="Proteomes" id="UP001056386">
    <property type="component" value="Chromosome 2"/>
</dbReference>